<sequence>MAALDAMAFLKRLAHTSIHVLAIQIILFLLSTFFFTASIITFFDNRLGSDVFFLAASLPGGALAKPLRVLTWNAGHLGQQQWAELRTWLRTAADKYDVIALQETHWQETTEFDVEGWHCVSSANKGQVKATRTKKKQNSTAEGTEPALPEVPAHALHDDKRADGVMILTAPHIPKDTVRWSEHKKGRVLETVFQWKGARVHVVSVYQHVWSTSKTAQQNRADRSTNLAALSRAIRGVPQRDTLIVLGDFNSTLTPSPGVVGPCTPGPPPHRKAEDDFFQRLVQGHGLVALNTWSSGKGFTFQTATTQSQLDYILAQEMKEWVAAQLQQLASPDMNSANEILIQASERYFPRAPKPSAPPLNAMHRATQRMWSRLTALDEDLRSHSLTQADHEVLVKDLATWHKQAVSLAKKQRVADFTKEVDHSANTGDSYLSHKTLKALRPWQPQPKTQLLNQDGYLMAAEEELLLMKDHAKAVFQRHDRLDVLVNTLPQLQAPALAKHIGSIRFSFGSSVETVLSLDRRRAPAILPGTEPQS</sequence>
<organism evidence="4 5">
    <name type="scientific">Symbiodinium natans</name>
    <dbReference type="NCBI Taxonomy" id="878477"/>
    <lineage>
        <taxon>Eukaryota</taxon>
        <taxon>Sar</taxon>
        <taxon>Alveolata</taxon>
        <taxon>Dinophyceae</taxon>
        <taxon>Suessiales</taxon>
        <taxon>Symbiodiniaceae</taxon>
        <taxon>Symbiodinium</taxon>
    </lineage>
</organism>
<dbReference type="OrthoDB" id="414666at2759"/>
<accession>A0A812SI56</accession>
<evidence type="ECO:0000256" key="2">
    <source>
        <dbReference type="SAM" id="Phobius"/>
    </source>
</evidence>
<feature type="transmembrane region" description="Helical" evidence="2">
    <location>
        <begin position="21"/>
        <end position="43"/>
    </location>
</feature>
<dbReference type="AlphaFoldDB" id="A0A812SI56"/>
<feature type="region of interest" description="Disordered" evidence="1">
    <location>
        <begin position="128"/>
        <end position="147"/>
    </location>
</feature>
<evidence type="ECO:0000313" key="4">
    <source>
        <dbReference type="EMBL" id="CAE7476088.1"/>
    </source>
</evidence>
<keyword evidence="2" id="KW-1133">Transmembrane helix</keyword>
<reference evidence="4" key="1">
    <citation type="submission" date="2021-02" db="EMBL/GenBank/DDBJ databases">
        <authorList>
            <person name="Dougan E. K."/>
            <person name="Rhodes N."/>
            <person name="Thang M."/>
            <person name="Chan C."/>
        </authorList>
    </citation>
    <scope>NUCLEOTIDE SEQUENCE</scope>
</reference>
<proteinExistence type="predicted"/>
<keyword evidence="2" id="KW-0812">Transmembrane</keyword>
<evidence type="ECO:0000259" key="3">
    <source>
        <dbReference type="Pfam" id="PF03372"/>
    </source>
</evidence>
<dbReference type="SUPFAM" id="SSF56219">
    <property type="entry name" value="DNase I-like"/>
    <property type="match status" value="1"/>
</dbReference>
<dbReference type="EMBL" id="CAJNDS010002440">
    <property type="protein sequence ID" value="CAE7476088.1"/>
    <property type="molecule type" value="Genomic_DNA"/>
</dbReference>
<dbReference type="Proteomes" id="UP000604046">
    <property type="component" value="Unassembled WGS sequence"/>
</dbReference>
<protein>
    <recommendedName>
        <fullName evidence="3">Endonuclease/exonuclease/phosphatase domain-containing protein</fullName>
    </recommendedName>
</protein>
<dbReference type="InterPro" id="IPR036691">
    <property type="entry name" value="Endo/exonu/phosph_ase_sf"/>
</dbReference>
<keyword evidence="5" id="KW-1185">Reference proteome</keyword>
<evidence type="ECO:0000313" key="5">
    <source>
        <dbReference type="Proteomes" id="UP000604046"/>
    </source>
</evidence>
<dbReference type="InterPro" id="IPR005135">
    <property type="entry name" value="Endo/exonuclease/phosphatase"/>
</dbReference>
<dbReference type="Pfam" id="PF03372">
    <property type="entry name" value="Exo_endo_phos"/>
    <property type="match status" value="1"/>
</dbReference>
<dbReference type="GO" id="GO:0003824">
    <property type="term" value="F:catalytic activity"/>
    <property type="evidence" value="ECO:0007669"/>
    <property type="project" value="InterPro"/>
</dbReference>
<gene>
    <name evidence="4" type="ORF">SNAT2548_LOCUS26743</name>
</gene>
<comment type="caution">
    <text evidence="4">The sequence shown here is derived from an EMBL/GenBank/DDBJ whole genome shotgun (WGS) entry which is preliminary data.</text>
</comment>
<feature type="domain" description="Endonuclease/exonuclease/phosphatase" evidence="3">
    <location>
        <begin position="70"/>
        <end position="317"/>
    </location>
</feature>
<name>A0A812SI56_9DINO</name>
<keyword evidence="2" id="KW-0472">Membrane</keyword>
<dbReference type="Gene3D" id="3.60.10.10">
    <property type="entry name" value="Endonuclease/exonuclease/phosphatase"/>
    <property type="match status" value="1"/>
</dbReference>
<evidence type="ECO:0000256" key="1">
    <source>
        <dbReference type="SAM" id="MobiDB-lite"/>
    </source>
</evidence>